<accession>A0A8S5LU36</accession>
<evidence type="ECO:0000256" key="1">
    <source>
        <dbReference type="SAM" id="Coils"/>
    </source>
</evidence>
<organism evidence="2">
    <name type="scientific">Siphoviridae sp. ctM3g2</name>
    <dbReference type="NCBI Taxonomy" id="2826255"/>
    <lineage>
        <taxon>Viruses</taxon>
        <taxon>Duplodnaviria</taxon>
        <taxon>Heunggongvirae</taxon>
        <taxon>Uroviricota</taxon>
        <taxon>Caudoviricetes</taxon>
    </lineage>
</organism>
<sequence>MNLYHKVEAAFDGMADALKAAMNVADNSEETELYSDLSIDIESLRDDAQSLYEKLIQKKNAASAVAAVETAKESEKHSDLSIDKILENVKGSFLLAEQNPDGGVDVTANIKFGDDLTAVYGAVVSVIYYMAQKQKLSTDKLTEIENKARNHAIRRVLKEEF</sequence>
<feature type="coiled-coil region" evidence="1">
    <location>
        <begin position="34"/>
        <end position="61"/>
    </location>
</feature>
<protein>
    <submittedName>
        <fullName evidence="2">Uncharacterized protein</fullName>
    </submittedName>
</protein>
<proteinExistence type="predicted"/>
<evidence type="ECO:0000313" key="2">
    <source>
        <dbReference type="EMBL" id="DAD73549.1"/>
    </source>
</evidence>
<name>A0A8S5LU36_9CAUD</name>
<dbReference type="EMBL" id="BK014738">
    <property type="protein sequence ID" value="DAD73549.1"/>
    <property type="molecule type" value="Genomic_DNA"/>
</dbReference>
<reference evidence="2" key="1">
    <citation type="journal article" date="2021" name="Proc. Natl. Acad. Sci. U.S.A.">
        <title>A Catalog of Tens of Thousands of Viruses from Human Metagenomes Reveals Hidden Associations with Chronic Diseases.</title>
        <authorList>
            <person name="Tisza M.J."/>
            <person name="Buck C.B."/>
        </authorList>
    </citation>
    <scope>NUCLEOTIDE SEQUENCE</scope>
    <source>
        <strain evidence="2">CtM3g2</strain>
    </source>
</reference>
<keyword evidence="1" id="KW-0175">Coiled coil</keyword>